<dbReference type="Proteomes" id="UP000712673">
    <property type="component" value="Unassembled WGS sequence"/>
</dbReference>
<feature type="domain" description="Mycothiol-dependent maleylpyruvate isomerase metal-binding" evidence="2">
    <location>
        <begin position="74"/>
        <end position="221"/>
    </location>
</feature>
<keyword evidence="3" id="KW-0413">Isomerase</keyword>
<evidence type="ECO:0000259" key="2">
    <source>
        <dbReference type="Pfam" id="PF11716"/>
    </source>
</evidence>
<dbReference type="SUPFAM" id="SSF109854">
    <property type="entry name" value="DinB/YfiT-like putative metalloenzymes"/>
    <property type="match status" value="1"/>
</dbReference>
<dbReference type="EMBL" id="VGLS01000002">
    <property type="protein sequence ID" value="MBM3222203.1"/>
    <property type="molecule type" value="Genomic_DNA"/>
</dbReference>
<dbReference type="InterPro" id="IPR003033">
    <property type="entry name" value="SCP2_sterol-bd_dom"/>
</dbReference>
<dbReference type="SUPFAM" id="SSF55718">
    <property type="entry name" value="SCP-like"/>
    <property type="match status" value="1"/>
</dbReference>
<evidence type="ECO:0000259" key="1">
    <source>
        <dbReference type="Pfam" id="PF02036"/>
    </source>
</evidence>
<dbReference type="InterPro" id="IPR034660">
    <property type="entry name" value="DinB/YfiT-like"/>
</dbReference>
<dbReference type="Pfam" id="PF02036">
    <property type="entry name" value="SCP2"/>
    <property type="match status" value="1"/>
</dbReference>
<evidence type="ECO:0000313" key="4">
    <source>
        <dbReference type="Proteomes" id="UP000712673"/>
    </source>
</evidence>
<dbReference type="InterPro" id="IPR024344">
    <property type="entry name" value="MDMPI_metal-binding"/>
</dbReference>
<proteinExistence type="predicted"/>
<accession>A0A937VX68</accession>
<evidence type="ECO:0000313" key="3">
    <source>
        <dbReference type="EMBL" id="MBM3222203.1"/>
    </source>
</evidence>
<protein>
    <submittedName>
        <fullName evidence="3">Maleylpyruvate isomerase family mycothiol-dependent enzyme</fullName>
    </submittedName>
</protein>
<dbReference type="Pfam" id="PF11716">
    <property type="entry name" value="MDMPI_N"/>
    <property type="match status" value="1"/>
</dbReference>
<name>A0A937VX68_UNCTE</name>
<dbReference type="InterPro" id="IPR017517">
    <property type="entry name" value="Maleyloyr_isom"/>
</dbReference>
<dbReference type="GO" id="GO:0046872">
    <property type="term" value="F:metal ion binding"/>
    <property type="evidence" value="ECO:0007669"/>
    <property type="project" value="InterPro"/>
</dbReference>
<reference evidence="3" key="1">
    <citation type="submission" date="2019-03" db="EMBL/GenBank/DDBJ databases">
        <title>Lake Tanganyika Metagenome-Assembled Genomes (MAGs).</title>
        <authorList>
            <person name="Tran P."/>
        </authorList>
    </citation>
    <scope>NUCLEOTIDE SEQUENCE</scope>
    <source>
        <strain evidence="3">K_DeepCast_65m_m2_066</strain>
    </source>
</reference>
<organism evidence="3 4">
    <name type="scientific">Tectimicrobiota bacterium</name>
    <dbReference type="NCBI Taxonomy" id="2528274"/>
    <lineage>
        <taxon>Bacteria</taxon>
        <taxon>Pseudomonadati</taxon>
        <taxon>Nitrospinota/Tectimicrobiota group</taxon>
        <taxon>Candidatus Tectimicrobiota</taxon>
    </lineage>
</organism>
<feature type="domain" description="SCP2" evidence="1">
    <location>
        <begin position="266"/>
        <end position="344"/>
    </location>
</feature>
<dbReference type="Gene3D" id="3.30.1050.10">
    <property type="entry name" value="SCP2 sterol-binding domain"/>
    <property type="match status" value="1"/>
</dbReference>
<dbReference type="InterPro" id="IPR036527">
    <property type="entry name" value="SCP2_sterol-bd_dom_sf"/>
</dbReference>
<dbReference type="Gene3D" id="1.20.120.450">
    <property type="entry name" value="dinb family like domain"/>
    <property type="match status" value="1"/>
</dbReference>
<comment type="caution">
    <text evidence="3">The sequence shown here is derived from an EMBL/GenBank/DDBJ whole genome shotgun (WGS) entry which is preliminary data.</text>
</comment>
<gene>
    <name evidence="3" type="ORF">FJZ47_00140</name>
</gene>
<dbReference type="GO" id="GO:0016853">
    <property type="term" value="F:isomerase activity"/>
    <property type="evidence" value="ECO:0007669"/>
    <property type="project" value="UniProtKB-KW"/>
</dbReference>
<dbReference type="NCBIfam" id="TIGR03083">
    <property type="entry name" value="maleylpyruvate isomerase family mycothiol-dependent enzyme"/>
    <property type="match status" value="1"/>
</dbReference>
<sequence>MPYLRKERNGSRGEKRTCSAPAGEQCLADGKSRFLSGRACAIVTPCMPGETHRCVMTSEGRSSMETFAERVRVLQAESARITQYLHALSPATFERPSACSAWQIQDVIAHLIGVAETYTNSVSRGLHGDMAPPPGRLPAGQTTASLAAASIAQRSIAARQALGDQLLSTFDVANDRLNSLLAGLTPVQRELPCYHPGGIVKAQNFMDLRLKELAVHEWDIRAALEPEATISAASIPAIMTTISEAIASGSLRWAFWAGPQQAAPARYRFVVSGPGPVYSDIVVDGTTIRMEDAGDTVADVTMRCDAATYVLLVYGRLNLEAALASGGLVIEGERALALAFAQWFRGI</sequence>
<dbReference type="AlphaFoldDB" id="A0A937VX68"/>